<dbReference type="EMBL" id="JAFGIX010000052">
    <property type="protein sequence ID" value="MBN1573511.1"/>
    <property type="molecule type" value="Genomic_DNA"/>
</dbReference>
<evidence type="ECO:0000313" key="2">
    <source>
        <dbReference type="Proteomes" id="UP000809273"/>
    </source>
</evidence>
<dbReference type="Proteomes" id="UP000809273">
    <property type="component" value="Unassembled WGS sequence"/>
</dbReference>
<organism evidence="1 2">
    <name type="scientific">Candidatus Zymogenus saltonus</name>
    <dbReference type="NCBI Taxonomy" id="2844893"/>
    <lineage>
        <taxon>Bacteria</taxon>
        <taxon>Deltaproteobacteria</taxon>
        <taxon>Candidatus Zymogenia</taxon>
        <taxon>Candidatus Zymogeniales</taxon>
        <taxon>Candidatus Zymogenaceae</taxon>
        <taxon>Candidatus Zymogenus</taxon>
    </lineage>
</organism>
<sequence>MEVGKVLKWNNYPYGKFEGKTKPRWFVCINHTGKIHKLLGFSFSLYISTTTTREAWLEEGDYYSFLPENFLPEKFPFEEKCHINYNEIPECVEEEKIINNPDIEIKGELDGLTMVQIIKGLIKSDLISDRIKDDPKRFLDEIQHKLDRL</sequence>
<accession>A0A9D8PMU9</accession>
<dbReference type="AlphaFoldDB" id="A0A9D8PMU9"/>
<reference evidence="1" key="1">
    <citation type="journal article" date="2021" name="Environ. Microbiol.">
        <title>Genomic characterization of three novel Desulfobacterota classes expand the metabolic and phylogenetic diversity of the phylum.</title>
        <authorList>
            <person name="Murphy C.L."/>
            <person name="Biggerstaff J."/>
            <person name="Eichhorn A."/>
            <person name="Ewing E."/>
            <person name="Shahan R."/>
            <person name="Soriano D."/>
            <person name="Stewart S."/>
            <person name="VanMol K."/>
            <person name="Walker R."/>
            <person name="Walters P."/>
            <person name="Elshahed M.S."/>
            <person name="Youssef N.H."/>
        </authorList>
    </citation>
    <scope>NUCLEOTIDE SEQUENCE</scope>
    <source>
        <strain evidence="1">Zod_Metabat.24</strain>
    </source>
</reference>
<name>A0A9D8PMU9_9DELT</name>
<gene>
    <name evidence="1" type="ORF">JW984_09985</name>
</gene>
<comment type="caution">
    <text evidence="1">The sequence shown here is derived from an EMBL/GenBank/DDBJ whole genome shotgun (WGS) entry which is preliminary data.</text>
</comment>
<proteinExistence type="predicted"/>
<reference evidence="1" key="2">
    <citation type="submission" date="2021-01" db="EMBL/GenBank/DDBJ databases">
        <authorList>
            <person name="Hahn C.R."/>
            <person name="Youssef N.H."/>
            <person name="Elshahed M."/>
        </authorList>
    </citation>
    <scope>NUCLEOTIDE SEQUENCE</scope>
    <source>
        <strain evidence="1">Zod_Metabat.24</strain>
    </source>
</reference>
<evidence type="ECO:0000313" key="1">
    <source>
        <dbReference type="EMBL" id="MBN1573511.1"/>
    </source>
</evidence>
<protein>
    <submittedName>
        <fullName evidence="1">Uncharacterized protein</fullName>
    </submittedName>
</protein>